<dbReference type="EC" id="3.5.2.9" evidence="1"/>
<dbReference type="RefSeq" id="WP_095310894.1">
    <property type="nucleotide sequence ID" value="NZ_JAMAWL010000002.1"/>
</dbReference>
<evidence type="ECO:0000256" key="1">
    <source>
        <dbReference type="HAMAP-Rule" id="MF_00691"/>
    </source>
</evidence>
<dbReference type="GO" id="GO:0005975">
    <property type="term" value="P:carbohydrate metabolic process"/>
    <property type="evidence" value="ECO:0007669"/>
    <property type="project" value="InterPro"/>
</dbReference>
<dbReference type="GO" id="GO:0017168">
    <property type="term" value="F:5-oxoprolinase (ATP-hydrolyzing) activity"/>
    <property type="evidence" value="ECO:0007669"/>
    <property type="project" value="UniProtKB-UniRule"/>
</dbReference>
<name>A0A417YDS1_9BACI</name>
<keyword evidence="1" id="KW-0378">Hydrolase</keyword>
<evidence type="ECO:0000313" key="3">
    <source>
        <dbReference type="Proteomes" id="UP000285456"/>
    </source>
</evidence>
<dbReference type="InterPro" id="IPR005501">
    <property type="entry name" value="LamB/YcsF/PxpA-like"/>
</dbReference>
<accession>A0A417YDS1</accession>
<dbReference type="OrthoDB" id="9773478at2"/>
<evidence type="ECO:0000313" key="2">
    <source>
        <dbReference type="EMBL" id="RHW30765.1"/>
    </source>
</evidence>
<protein>
    <recommendedName>
        <fullName evidence="1">5-oxoprolinase subunit A</fullName>
        <shortName evidence="1">5-OPase subunit A</shortName>
        <ecNumber evidence="1">3.5.2.9</ecNumber>
    </recommendedName>
    <alternativeName>
        <fullName evidence="1">5-oxoprolinase (ATP-hydrolyzing) subunit A</fullName>
    </alternativeName>
</protein>
<dbReference type="CDD" id="cd10787">
    <property type="entry name" value="LamB_YcsF_like"/>
    <property type="match status" value="1"/>
</dbReference>
<keyword evidence="3" id="KW-1185">Reference proteome</keyword>
<dbReference type="Proteomes" id="UP000285456">
    <property type="component" value="Unassembled WGS sequence"/>
</dbReference>
<dbReference type="EMBL" id="QWEH01000011">
    <property type="protein sequence ID" value="RHW30765.1"/>
    <property type="molecule type" value="Genomic_DNA"/>
</dbReference>
<dbReference type="NCBIfam" id="NF003814">
    <property type="entry name" value="PRK05406.1-3"/>
    <property type="match status" value="1"/>
</dbReference>
<comment type="catalytic activity">
    <reaction evidence="1">
        <text>5-oxo-L-proline + ATP + 2 H2O = L-glutamate + ADP + phosphate + H(+)</text>
        <dbReference type="Rhea" id="RHEA:10348"/>
        <dbReference type="ChEBI" id="CHEBI:15377"/>
        <dbReference type="ChEBI" id="CHEBI:15378"/>
        <dbReference type="ChEBI" id="CHEBI:29985"/>
        <dbReference type="ChEBI" id="CHEBI:30616"/>
        <dbReference type="ChEBI" id="CHEBI:43474"/>
        <dbReference type="ChEBI" id="CHEBI:58402"/>
        <dbReference type="ChEBI" id="CHEBI:456216"/>
        <dbReference type="EC" id="3.5.2.9"/>
    </reaction>
</comment>
<dbReference type="Pfam" id="PF03746">
    <property type="entry name" value="LamB_YcsF"/>
    <property type="match status" value="1"/>
</dbReference>
<dbReference type="SUPFAM" id="SSF88713">
    <property type="entry name" value="Glycoside hydrolase/deacetylase"/>
    <property type="match status" value="1"/>
</dbReference>
<dbReference type="HAMAP" id="MF_00691">
    <property type="entry name" value="PxpA"/>
    <property type="match status" value="1"/>
</dbReference>
<comment type="caution">
    <text evidence="2">The sequence shown here is derived from an EMBL/GenBank/DDBJ whole genome shotgun (WGS) entry which is preliminary data.</text>
</comment>
<organism evidence="2 3">
    <name type="scientific">Oceanobacillus profundus</name>
    <dbReference type="NCBI Taxonomy" id="372463"/>
    <lineage>
        <taxon>Bacteria</taxon>
        <taxon>Bacillati</taxon>
        <taxon>Bacillota</taxon>
        <taxon>Bacilli</taxon>
        <taxon>Bacillales</taxon>
        <taxon>Bacillaceae</taxon>
        <taxon>Oceanobacillus</taxon>
    </lineage>
</organism>
<dbReference type="PANTHER" id="PTHR30292">
    <property type="entry name" value="UNCHARACTERIZED PROTEIN YBGL-RELATED"/>
    <property type="match status" value="1"/>
</dbReference>
<gene>
    <name evidence="1" type="primary">pxpA</name>
    <name evidence="2" type="ORF">D1B32_15150</name>
</gene>
<dbReference type="Gene3D" id="3.20.20.370">
    <property type="entry name" value="Glycoside hydrolase/deacetylase"/>
    <property type="match status" value="1"/>
</dbReference>
<dbReference type="AlphaFoldDB" id="A0A417YDS1"/>
<reference evidence="2 3" key="1">
    <citation type="journal article" date="2007" name="Int. J. Syst. Evol. Microbiol.">
        <title>Oceanobacillus profundus sp. nov., isolated from a deep-sea sediment core.</title>
        <authorList>
            <person name="Kim Y.G."/>
            <person name="Choi D.H."/>
            <person name="Hyun S."/>
            <person name="Cho B.C."/>
        </authorList>
    </citation>
    <scope>NUCLEOTIDE SEQUENCE [LARGE SCALE GENOMIC DNA]</scope>
    <source>
        <strain evidence="2 3">DSM 18246</strain>
    </source>
</reference>
<comment type="subunit">
    <text evidence="1">Forms a complex composed of PxpA, PxpB and PxpC.</text>
</comment>
<dbReference type="GO" id="GO:0005524">
    <property type="term" value="F:ATP binding"/>
    <property type="evidence" value="ECO:0007669"/>
    <property type="project" value="UniProtKB-UniRule"/>
</dbReference>
<proteinExistence type="inferred from homology"/>
<keyword evidence="1" id="KW-0067">ATP-binding</keyword>
<sequence length="254" mass="27458">MTYFVDVNSDLGESFGAFKIGMDDLVMNYISSANIACGFHAGDYNVMQHSVKMATEKKLGIGAHPGLLDLIGFGRRPMKIDPQDVYNLMIYQVGALQAFTHINQNALNHVKPHGALYNMAGKDPEIAQAIAEAVYAINPKLILYGLAGSELVKAGEKAGLPVAEEVFADRTYQPDGSLTSRTLENAMVEDANEAVSRVIRMVKDGKVEAVDGSDIAINADTICIHGDEPKSLEFAKRLCTALTENGIIIKRVGK</sequence>
<dbReference type="InterPro" id="IPR011330">
    <property type="entry name" value="Glyco_hydro/deAcase_b/a-brl"/>
</dbReference>
<comment type="function">
    <text evidence="1">Catalyzes the cleavage of 5-oxoproline to form L-glutamate coupled to the hydrolysis of ATP to ADP and inorganic phosphate.</text>
</comment>
<keyword evidence="1" id="KW-0547">Nucleotide-binding</keyword>
<dbReference type="NCBIfam" id="NF003816">
    <property type="entry name" value="PRK05406.1-5"/>
    <property type="match status" value="1"/>
</dbReference>
<comment type="similarity">
    <text evidence="1">Belongs to the LamB/PxpA family.</text>
</comment>
<dbReference type="PANTHER" id="PTHR30292:SF0">
    <property type="entry name" value="5-OXOPROLINASE SUBUNIT A"/>
    <property type="match status" value="1"/>
</dbReference>